<organism evidence="1 2">
    <name type="scientific">Duganella alba</name>
    <dbReference type="NCBI Taxonomy" id="2666081"/>
    <lineage>
        <taxon>Bacteria</taxon>
        <taxon>Pseudomonadati</taxon>
        <taxon>Pseudomonadota</taxon>
        <taxon>Betaproteobacteria</taxon>
        <taxon>Burkholderiales</taxon>
        <taxon>Oxalobacteraceae</taxon>
        <taxon>Telluria group</taxon>
        <taxon>Duganella</taxon>
    </lineage>
</organism>
<dbReference type="RefSeq" id="WP_166455223.1">
    <property type="nucleotide sequence ID" value="NZ_WKJM01000015.1"/>
</dbReference>
<keyword evidence="2" id="KW-1185">Reference proteome</keyword>
<evidence type="ECO:0000313" key="1">
    <source>
        <dbReference type="EMBL" id="MRX09683.1"/>
    </source>
</evidence>
<reference evidence="1 2" key="1">
    <citation type="submission" date="2019-11" db="EMBL/GenBank/DDBJ databases">
        <title>Novel species isolated from a subtropical stream in China.</title>
        <authorList>
            <person name="Lu H."/>
        </authorList>
    </citation>
    <scope>NUCLEOTIDE SEQUENCE [LARGE SCALE GENOMIC DNA]</scope>
    <source>
        <strain evidence="1 2">FT25W</strain>
    </source>
</reference>
<name>A0A6L5QIP4_9BURK</name>
<comment type="caution">
    <text evidence="1">The sequence shown here is derived from an EMBL/GenBank/DDBJ whole genome shotgun (WGS) entry which is preliminary data.</text>
</comment>
<accession>A0A6L5QIP4</accession>
<dbReference type="AlphaFoldDB" id="A0A6L5QIP4"/>
<dbReference type="Proteomes" id="UP000481037">
    <property type="component" value="Unassembled WGS sequence"/>
</dbReference>
<proteinExistence type="predicted"/>
<gene>
    <name evidence="1" type="ORF">GJ697_17740</name>
</gene>
<evidence type="ECO:0000313" key="2">
    <source>
        <dbReference type="Proteomes" id="UP000481037"/>
    </source>
</evidence>
<protein>
    <submittedName>
        <fullName evidence="1">GTPase</fullName>
    </submittedName>
</protein>
<dbReference type="EMBL" id="WKJM01000015">
    <property type="protein sequence ID" value="MRX09683.1"/>
    <property type="molecule type" value="Genomic_DNA"/>
</dbReference>
<sequence length="147" mass="15471">MVASSSDTAAAPRPPVPTWLVTGPRAGAREAAIAALLPKEGASVIILEGLSDGGSALSFDPTDGPVPYDTVPQVLRIAPGCLHCSGNLILRVTLNRVLRRPPARLYISLASAEHLEQLRSWLSEAPYGALLELQDDIAASSQPADWP</sequence>